<accession>A0A7S6WMI2</accession>
<evidence type="ECO:0000256" key="5">
    <source>
        <dbReference type="PROSITE-ProRule" id="PRU01248"/>
    </source>
</evidence>
<dbReference type="Proteomes" id="UP000593915">
    <property type="component" value="Chromosome"/>
</dbReference>
<dbReference type="PROSITE" id="PS51900">
    <property type="entry name" value="CB"/>
    <property type="match status" value="1"/>
</dbReference>
<dbReference type="PANTHER" id="PTHR30349:SF81">
    <property type="entry name" value="TYROSINE RECOMBINASE XERC"/>
    <property type="match status" value="1"/>
</dbReference>
<dbReference type="NCBIfam" id="NF001399">
    <property type="entry name" value="PRK00283.1"/>
    <property type="match status" value="1"/>
</dbReference>
<dbReference type="Gene3D" id="1.10.443.10">
    <property type="entry name" value="Intergrase catalytic core"/>
    <property type="match status" value="1"/>
</dbReference>
<reference evidence="8 9" key="1">
    <citation type="submission" date="2020-09" db="EMBL/GenBank/DDBJ databases">
        <title>Characterization of Treponema spp. from bovine digital dermatitis in Korea.</title>
        <authorList>
            <person name="Espiritu H.M."/>
            <person name="Cho Y.I."/>
            <person name="Mamuad L."/>
        </authorList>
    </citation>
    <scope>NUCLEOTIDE SEQUENCE [LARGE SCALE GENOMIC DNA]</scope>
    <source>
        <strain evidence="8 9">KS1</strain>
    </source>
</reference>
<feature type="domain" description="Core-binding (CB)" evidence="7">
    <location>
        <begin position="1"/>
        <end position="83"/>
    </location>
</feature>
<dbReference type="InterPro" id="IPR002104">
    <property type="entry name" value="Integrase_catalytic"/>
</dbReference>
<proteinExistence type="predicted"/>
<evidence type="ECO:0000256" key="1">
    <source>
        <dbReference type="ARBA" id="ARBA00022829"/>
    </source>
</evidence>
<dbReference type="PANTHER" id="PTHR30349">
    <property type="entry name" value="PHAGE INTEGRASE-RELATED"/>
    <property type="match status" value="1"/>
</dbReference>
<feature type="domain" description="Tyr recombinase" evidence="6">
    <location>
        <begin position="104"/>
        <end position="291"/>
    </location>
</feature>
<dbReference type="EMBL" id="CP061839">
    <property type="protein sequence ID" value="QOW59924.1"/>
    <property type="molecule type" value="Genomic_DNA"/>
</dbReference>
<protein>
    <submittedName>
        <fullName evidence="8">Tyrosine recombinase XerD</fullName>
    </submittedName>
</protein>
<dbReference type="InterPro" id="IPR050090">
    <property type="entry name" value="Tyrosine_recombinase_XerCD"/>
</dbReference>
<dbReference type="CDD" id="cd00798">
    <property type="entry name" value="INT_XerDC_C"/>
    <property type="match status" value="1"/>
</dbReference>
<dbReference type="GO" id="GO:0015074">
    <property type="term" value="P:DNA integration"/>
    <property type="evidence" value="ECO:0007669"/>
    <property type="project" value="UniProtKB-KW"/>
</dbReference>
<keyword evidence="3 5" id="KW-0238">DNA-binding</keyword>
<evidence type="ECO:0000259" key="6">
    <source>
        <dbReference type="PROSITE" id="PS51898"/>
    </source>
</evidence>
<dbReference type="AlphaFoldDB" id="A0A7S6WMI2"/>
<evidence type="ECO:0000256" key="4">
    <source>
        <dbReference type="ARBA" id="ARBA00023172"/>
    </source>
</evidence>
<dbReference type="GO" id="GO:0003677">
    <property type="term" value="F:DNA binding"/>
    <property type="evidence" value="ECO:0007669"/>
    <property type="project" value="UniProtKB-UniRule"/>
</dbReference>
<evidence type="ECO:0000259" key="7">
    <source>
        <dbReference type="PROSITE" id="PS51900"/>
    </source>
</evidence>
<evidence type="ECO:0000313" key="9">
    <source>
        <dbReference type="Proteomes" id="UP000593915"/>
    </source>
</evidence>
<dbReference type="Pfam" id="PF02899">
    <property type="entry name" value="Phage_int_SAM_1"/>
    <property type="match status" value="1"/>
</dbReference>
<name>A0A7S6WMI2_9SPIR</name>
<sequence>MTNIQLRAFYGFLISAESHSKATAQTYINTLQLFREELKGIQIENASQEDCIRFILSRAEAGIMAKTIAKDIAALNSFFRFLVIEGVRKDNPSEGIDRPRREKTLPRVLSPEEIDELFAAIPLDTPNNIRDRAMFELIYSAGLRVSEIVNLKLEDIFFEEDLIKVTGKGNKERIVPFGSAAKYWLKRYSAEARCKLLKPKYSENTLTAGAVFLNNHGGCITRKGIWKRMNELSNFAGIKTKVHTLRHSYATHLLAGGADLRSVQCLLGHSDISTTQVYTHIEDKSLEMYHNKFFNGKELNRSV</sequence>
<dbReference type="GO" id="GO:0006310">
    <property type="term" value="P:DNA recombination"/>
    <property type="evidence" value="ECO:0007669"/>
    <property type="project" value="UniProtKB-KW"/>
</dbReference>
<evidence type="ECO:0000256" key="2">
    <source>
        <dbReference type="ARBA" id="ARBA00022908"/>
    </source>
</evidence>
<organism evidence="8 9">
    <name type="scientific">Treponema pedis</name>
    <dbReference type="NCBI Taxonomy" id="409322"/>
    <lineage>
        <taxon>Bacteria</taxon>
        <taxon>Pseudomonadati</taxon>
        <taxon>Spirochaetota</taxon>
        <taxon>Spirochaetia</taxon>
        <taxon>Spirochaetales</taxon>
        <taxon>Treponemataceae</taxon>
        <taxon>Treponema</taxon>
    </lineage>
</organism>
<dbReference type="InterPro" id="IPR010998">
    <property type="entry name" value="Integrase_recombinase_N"/>
</dbReference>
<dbReference type="RefSeq" id="WP_020965888.1">
    <property type="nucleotide sequence ID" value="NZ_CP061839.1"/>
</dbReference>
<dbReference type="Gene3D" id="1.10.150.130">
    <property type="match status" value="1"/>
</dbReference>
<dbReference type="GeneID" id="301090597"/>
<keyword evidence="4" id="KW-0233">DNA recombination</keyword>
<dbReference type="InterPro" id="IPR044068">
    <property type="entry name" value="CB"/>
</dbReference>
<dbReference type="PROSITE" id="PS51898">
    <property type="entry name" value="TYR_RECOMBINASE"/>
    <property type="match status" value="1"/>
</dbReference>
<dbReference type="Pfam" id="PF00589">
    <property type="entry name" value="Phage_integrase"/>
    <property type="match status" value="1"/>
</dbReference>
<dbReference type="SUPFAM" id="SSF56349">
    <property type="entry name" value="DNA breaking-rejoining enzymes"/>
    <property type="match status" value="1"/>
</dbReference>
<evidence type="ECO:0000256" key="3">
    <source>
        <dbReference type="ARBA" id="ARBA00023125"/>
    </source>
</evidence>
<gene>
    <name evidence="8" type="ORF">IFE08_08615</name>
</gene>
<dbReference type="InterPro" id="IPR004107">
    <property type="entry name" value="Integrase_SAM-like_N"/>
</dbReference>
<dbReference type="InterPro" id="IPR013762">
    <property type="entry name" value="Integrase-like_cat_sf"/>
</dbReference>
<dbReference type="InterPro" id="IPR011010">
    <property type="entry name" value="DNA_brk_join_enz"/>
</dbReference>
<evidence type="ECO:0000313" key="8">
    <source>
        <dbReference type="EMBL" id="QOW59924.1"/>
    </source>
</evidence>
<dbReference type="GO" id="GO:0007059">
    <property type="term" value="P:chromosome segregation"/>
    <property type="evidence" value="ECO:0007669"/>
    <property type="project" value="UniProtKB-KW"/>
</dbReference>
<keyword evidence="2" id="KW-0229">DNA integration</keyword>
<keyword evidence="1" id="KW-0159">Chromosome partition</keyword>